<evidence type="ECO:0000313" key="2">
    <source>
        <dbReference type="EMBL" id="ACO75185.1"/>
    </source>
</evidence>
<keyword evidence="3" id="KW-1185">Reference proteome</keyword>
<reference evidence="2 3" key="1">
    <citation type="journal article" date="2009" name="PLoS Genet.">
        <title>The complete genome and proteome of Laribacter hongkongensis reveal potential mechanisms for adaptations to different temperatures and habitats.</title>
        <authorList>
            <person name="Woo P.C."/>
            <person name="Lau S.K."/>
            <person name="Tse H."/>
            <person name="Teng J.L."/>
            <person name="Curreem S.O."/>
            <person name="Tsang A.K."/>
            <person name="Fan R.Y."/>
            <person name="Wong G.K."/>
            <person name="Huang Y."/>
            <person name="Loman N.J."/>
            <person name="Snyder L.A."/>
            <person name="Cai J.J."/>
            <person name="Huang J.D."/>
            <person name="Mak W."/>
            <person name="Pallen M.J."/>
            <person name="Lok S."/>
            <person name="Yuen K.Y."/>
        </authorList>
    </citation>
    <scope>NUCLEOTIDE SEQUENCE [LARGE SCALE GENOMIC DNA]</scope>
    <source>
        <strain evidence="2 3">HLHK9</strain>
    </source>
</reference>
<name>C1DA70_LARHH</name>
<dbReference type="AlphaFoldDB" id="C1DA70"/>
<feature type="region of interest" description="Disordered" evidence="1">
    <location>
        <begin position="50"/>
        <end position="73"/>
    </location>
</feature>
<protein>
    <submittedName>
        <fullName evidence="2">Uncharacterized protein</fullName>
    </submittedName>
</protein>
<organism evidence="2 3">
    <name type="scientific">Laribacter hongkongensis (strain HLHK9)</name>
    <dbReference type="NCBI Taxonomy" id="557598"/>
    <lineage>
        <taxon>Bacteria</taxon>
        <taxon>Pseudomonadati</taxon>
        <taxon>Pseudomonadota</taxon>
        <taxon>Betaproteobacteria</taxon>
        <taxon>Neisseriales</taxon>
        <taxon>Aquaspirillaceae</taxon>
        <taxon>Laribacter</taxon>
    </lineage>
</organism>
<gene>
    <name evidence="2" type="ordered locus">LHK_02201</name>
</gene>
<evidence type="ECO:0000313" key="3">
    <source>
        <dbReference type="Proteomes" id="UP000002010"/>
    </source>
</evidence>
<dbReference type="Proteomes" id="UP000002010">
    <property type="component" value="Chromosome"/>
</dbReference>
<dbReference type="STRING" id="557598.LHK_02201"/>
<proteinExistence type="predicted"/>
<accession>C1DA70</accession>
<evidence type="ECO:0000256" key="1">
    <source>
        <dbReference type="SAM" id="MobiDB-lite"/>
    </source>
</evidence>
<sequence>MPPVRQALASQFRYPRERCQRRPVVPVPHARKPDPGLWCTSRTALREPSLPCPSGAQPPCRGTAQPVIQPRGR</sequence>
<dbReference type="KEGG" id="lhk:LHK_02201"/>
<dbReference type="EMBL" id="CP001154">
    <property type="protein sequence ID" value="ACO75185.1"/>
    <property type="molecule type" value="Genomic_DNA"/>
</dbReference>
<dbReference type="HOGENOM" id="CLU_2700186_0_0_4"/>